<comment type="caution">
    <text evidence="1">The sequence shown here is derived from an EMBL/GenBank/DDBJ whole genome shotgun (WGS) entry which is preliminary data.</text>
</comment>
<dbReference type="RefSeq" id="WP_215063950.1">
    <property type="nucleotide sequence ID" value="NZ_BSKO01000001.1"/>
</dbReference>
<accession>A0ABQ5THF1</accession>
<dbReference type="Proteomes" id="UP001275436">
    <property type="component" value="Unassembled WGS sequence"/>
</dbReference>
<protein>
    <recommendedName>
        <fullName evidence="3">SH3 domain-containing protein</fullName>
    </recommendedName>
</protein>
<keyword evidence="2" id="KW-1185">Reference proteome</keyword>
<sequence>MGEKWIAPNGIKENLSKTVKIYNEPNFTKSTGASIKPQEITVIAKRESGWWLVKTWLGNKWIAPYRQNLTLDKQYKLYDEPSFNSK</sequence>
<organism evidence="1 2">
    <name type="scientific">Oceanobacillus kimchii</name>
    <dbReference type="NCBI Taxonomy" id="746691"/>
    <lineage>
        <taxon>Bacteria</taxon>
        <taxon>Bacillati</taxon>
        <taxon>Bacillota</taxon>
        <taxon>Bacilli</taxon>
        <taxon>Bacillales</taxon>
        <taxon>Bacillaceae</taxon>
        <taxon>Oceanobacillus</taxon>
    </lineage>
</organism>
<dbReference type="EMBL" id="BSKO01000001">
    <property type="protein sequence ID" value="GLO66303.1"/>
    <property type="molecule type" value="Genomic_DNA"/>
</dbReference>
<evidence type="ECO:0000313" key="2">
    <source>
        <dbReference type="Proteomes" id="UP001275436"/>
    </source>
</evidence>
<name>A0ABQ5THF1_9BACI</name>
<reference evidence="1 2" key="1">
    <citation type="submission" date="2023-02" db="EMBL/GenBank/DDBJ databases">
        <title>Oceanobacillus kimchii IFOP_LL358 isolated form Alexandrium catenella lab strain.</title>
        <authorList>
            <person name="Gajardo G."/>
            <person name="Ueki S."/>
            <person name="Maruyama F."/>
        </authorList>
    </citation>
    <scope>NUCLEOTIDE SEQUENCE [LARGE SCALE GENOMIC DNA]</scope>
    <source>
        <strain evidence="1 2">IFOP_LL358</strain>
    </source>
</reference>
<evidence type="ECO:0000313" key="1">
    <source>
        <dbReference type="EMBL" id="GLO66303.1"/>
    </source>
</evidence>
<gene>
    <name evidence="1" type="ORF">MACH08_20870</name>
</gene>
<proteinExistence type="predicted"/>
<evidence type="ECO:0008006" key="3">
    <source>
        <dbReference type="Google" id="ProtNLM"/>
    </source>
</evidence>